<dbReference type="Pfam" id="PF13424">
    <property type="entry name" value="TPR_12"/>
    <property type="match status" value="1"/>
</dbReference>
<accession>A0ABR4J1E2</accession>
<evidence type="ECO:0000259" key="1">
    <source>
        <dbReference type="Pfam" id="PF00931"/>
    </source>
</evidence>
<feature type="domain" description="DUF7779" evidence="2">
    <location>
        <begin position="512"/>
        <end position="590"/>
    </location>
</feature>
<dbReference type="InterPro" id="IPR027417">
    <property type="entry name" value="P-loop_NTPase"/>
</dbReference>
<dbReference type="Gene3D" id="3.40.50.300">
    <property type="entry name" value="P-loop containing nucleotide triphosphate hydrolases"/>
    <property type="match status" value="1"/>
</dbReference>
<protein>
    <recommendedName>
        <fullName evidence="5">NB-ARC domain-containing protein</fullName>
    </recommendedName>
</protein>
<proteinExistence type="predicted"/>
<reference evidence="3 4" key="1">
    <citation type="submission" date="2024-07" db="EMBL/GenBank/DDBJ databases">
        <title>Section-level genome sequencing and comparative genomics of Aspergillus sections Usti and Cavernicolus.</title>
        <authorList>
            <consortium name="Lawrence Berkeley National Laboratory"/>
            <person name="Nybo J.L."/>
            <person name="Vesth T.C."/>
            <person name="Theobald S."/>
            <person name="Frisvad J.C."/>
            <person name="Larsen T.O."/>
            <person name="Kjaerboelling I."/>
            <person name="Rothschild-Mancinelli K."/>
            <person name="Lyhne E.K."/>
            <person name="Kogle M.E."/>
            <person name="Barry K."/>
            <person name="Clum A."/>
            <person name="Na H."/>
            <person name="Ledsgaard L."/>
            <person name="Lin J."/>
            <person name="Lipzen A."/>
            <person name="Kuo A."/>
            <person name="Riley R."/>
            <person name="Mondo S."/>
            <person name="LaButti K."/>
            <person name="Haridas S."/>
            <person name="Pangalinan J."/>
            <person name="Salamov A.A."/>
            <person name="Simmons B.A."/>
            <person name="Magnuson J.K."/>
            <person name="Chen J."/>
            <person name="Drula E."/>
            <person name="Henrissat B."/>
            <person name="Wiebenga A."/>
            <person name="Lubbers R.J."/>
            <person name="Gomes A.C."/>
            <person name="Makela M.R."/>
            <person name="Stajich J."/>
            <person name="Grigoriev I.V."/>
            <person name="Mortensen U.H."/>
            <person name="De vries R.P."/>
            <person name="Baker S.E."/>
            <person name="Andersen M.R."/>
        </authorList>
    </citation>
    <scope>NUCLEOTIDE SEQUENCE [LARGE SCALE GENOMIC DNA]</scope>
    <source>
        <strain evidence="3 4">CBS 600.67</strain>
    </source>
</reference>
<dbReference type="InterPro" id="IPR056681">
    <property type="entry name" value="DUF7779"/>
</dbReference>
<dbReference type="PANTHER" id="PTHR35205:SF1">
    <property type="entry name" value="ZU5 DOMAIN-CONTAINING PROTEIN"/>
    <property type="match status" value="1"/>
</dbReference>
<name>A0ABR4J1E2_9EURO</name>
<dbReference type="Pfam" id="PF00931">
    <property type="entry name" value="NB-ARC"/>
    <property type="match status" value="1"/>
</dbReference>
<dbReference type="Pfam" id="PF25000">
    <property type="entry name" value="DUF7779"/>
    <property type="match status" value="1"/>
</dbReference>
<organism evidence="3 4">
    <name type="scientific">Aspergillus cavernicola</name>
    <dbReference type="NCBI Taxonomy" id="176166"/>
    <lineage>
        <taxon>Eukaryota</taxon>
        <taxon>Fungi</taxon>
        <taxon>Dikarya</taxon>
        <taxon>Ascomycota</taxon>
        <taxon>Pezizomycotina</taxon>
        <taxon>Eurotiomycetes</taxon>
        <taxon>Eurotiomycetidae</taxon>
        <taxon>Eurotiales</taxon>
        <taxon>Aspergillaceae</taxon>
        <taxon>Aspergillus</taxon>
        <taxon>Aspergillus subgen. Nidulantes</taxon>
    </lineage>
</organism>
<dbReference type="Gene3D" id="1.25.40.10">
    <property type="entry name" value="Tetratricopeptide repeat domain"/>
    <property type="match status" value="2"/>
</dbReference>
<dbReference type="EMBL" id="JBFXLS010000003">
    <property type="protein sequence ID" value="KAL2833836.1"/>
    <property type="molecule type" value="Genomic_DNA"/>
</dbReference>
<sequence length="963" mass="109367">MHGSAPQEQPGNEFITERWQDALRACEKDLGREDFEYIMEYNSPEELVKEIDNMIKKVRDNSVPRLLRQMKPYVGQIKTFAVLCVSNLTSLQSVCIWGLILLMLQLAERSEDFLSSITEMWADISNSLEVFKTYDKQIKEDQELGVILFEILEELQKFAVCTITNLKSMGPLNYNHQIDRCKSQFATTSRNISNRIQTIKDKILAKRLMPDHQGPRAEAIDLIRPDQTAETLSMGDLSMEEARLPCFYVPFTANPVFLGRKGILDDIEPASSSMSDCYGRTMPSVALWGIAGIGKTQIALEYAYRKRKEGVQAIFWIDTERESEYTKAFTEIAAVLNLQGATSSKGHDTNRLLVLRWLQETSVPWLLIFDNVEDNRVLSVLWPSNGPGSVLITCRSELIAVSSPAAQAIEIPAFTDDEGSRLLLKEIGVASETAREKGLSVEFAGLLGGHALSLNVMARSIVARKKGLEYFVQVYKKNPHSLHKKPKRKTARISNQYYRSDDDLESLWAIPFSELDEEASRTLGIMSMCGPNKIPDIIFKTATFGTDEEEFDEITLFLRSLALIGTNHNSTKYSVHRLIQYEYRNYIGDEEEAERWKDAMTMIREVFPRQHKGFTMFNQWEVCESLIEHVESIARRYRSLAERVKLDYSEEFTYLLADASRYLAEIGRYNACVELVDDGFHHCTDTESIPYTNLCVTMGHVLCERGQDMTALKYNDIVLRVREAHLDPMHSEIANAMSNSALSMVGCGKDVEEALTMLKRSLAIDLQNPPEDHGRVLHLRHFNTAFALQALGRIEEARSHVDRASACAEAEFGKDSRYLTISHRMYADFAIREQRYAEAYGHALRSLAIAKLGDSATPWVAAALFYLGDISLKQGNPAEAIGFLKQARTISQINEREKKDKGEYVRVLNKLAQAHEASGDADRGHKMREEADATYKTLIQTGEYTESDDERLKWDYLICLKFR</sequence>
<feature type="domain" description="NB-ARC" evidence="1">
    <location>
        <begin position="284"/>
        <end position="426"/>
    </location>
</feature>
<evidence type="ECO:0000313" key="3">
    <source>
        <dbReference type="EMBL" id="KAL2833836.1"/>
    </source>
</evidence>
<gene>
    <name evidence="3" type="ORF">BDW59DRAFT_156634</name>
</gene>
<dbReference type="InterPro" id="IPR002182">
    <property type="entry name" value="NB-ARC"/>
</dbReference>
<dbReference type="SUPFAM" id="SSF52540">
    <property type="entry name" value="P-loop containing nucleoside triphosphate hydrolases"/>
    <property type="match status" value="1"/>
</dbReference>
<comment type="caution">
    <text evidence="3">The sequence shown here is derived from an EMBL/GenBank/DDBJ whole genome shotgun (WGS) entry which is preliminary data.</text>
</comment>
<evidence type="ECO:0000313" key="4">
    <source>
        <dbReference type="Proteomes" id="UP001610335"/>
    </source>
</evidence>
<dbReference type="Proteomes" id="UP001610335">
    <property type="component" value="Unassembled WGS sequence"/>
</dbReference>
<evidence type="ECO:0008006" key="5">
    <source>
        <dbReference type="Google" id="ProtNLM"/>
    </source>
</evidence>
<evidence type="ECO:0000259" key="2">
    <source>
        <dbReference type="Pfam" id="PF25000"/>
    </source>
</evidence>
<dbReference type="SUPFAM" id="SSF48452">
    <property type="entry name" value="TPR-like"/>
    <property type="match status" value="2"/>
</dbReference>
<keyword evidence="4" id="KW-1185">Reference proteome</keyword>
<dbReference type="PANTHER" id="PTHR35205">
    <property type="entry name" value="NB-ARC AND TPR DOMAIN PROTEIN"/>
    <property type="match status" value="1"/>
</dbReference>
<dbReference type="InterPro" id="IPR011990">
    <property type="entry name" value="TPR-like_helical_dom_sf"/>
</dbReference>